<reference evidence="2" key="1">
    <citation type="journal article" date="2013" name="Science">
        <title>The Amborella genome and the evolution of flowering plants.</title>
        <authorList>
            <consortium name="Amborella Genome Project"/>
        </authorList>
    </citation>
    <scope>NUCLEOTIDE SEQUENCE [LARGE SCALE GENOMIC DNA]</scope>
</reference>
<dbReference type="EMBL" id="KI392724">
    <property type="protein sequence ID" value="ERN10968.1"/>
    <property type="molecule type" value="Genomic_DNA"/>
</dbReference>
<accession>W1PSE5</accession>
<sequence>VTAFNEGSLHVLVCLGISRDSEMKPDLVSLPWASGPYRQALRGQPKETVSLSISGWPDQTPDTVARRSDAVSLASPPSFPEVVRDKTLRIYKILPGPC</sequence>
<name>W1PSE5_AMBTC</name>
<proteinExistence type="predicted"/>
<dbReference type="AlphaFoldDB" id="W1PSE5"/>
<gene>
    <name evidence="1" type="ORF">AMTR_s00160p00015170</name>
</gene>
<feature type="non-terminal residue" evidence="1">
    <location>
        <position position="1"/>
    </location>
</feature>
<evidence type="ECO:0000313" key="1">
    <source>
        <dbReference type="EMBL" id="ERN10968.1"/>
    </source>
</evidence>
<evidence type="ECO:0000313" key="2">
    <source>
        <dbReference type="Proteomes" id="UP000017836"/>
    </source>
</evidence>
<dbReference type="Proteomes" id="UP000017836">
    <property type="component" value="Unassembled WGS sequence"/>
</dbReference>
<organism evidence="1 2">
    <name type="scientific">Amborella trichopoda</name>
    <dbReference type="NCBI Taxonomy" id="13333"/>
    <lineage>
        <taxon>Eukaryota</taxon>
        <taxon>Viridiplantae</taxon>
        <taxon>Streptophyta</taxon>
        <taxon>Embryophyta</taxon>
        <taxon>Tracheophyta</taxon>
        <taxon>Spermatophyta</taxon>
        <taxon>Magnoliopsida</taxon>
        <taxon>Amborellales</taxon>
        <taxon>Amborellaceae</taxon>
        <taxon>Amborella</taxon>
    </lineage>
</organism>
<protein>
    <submittedName>
        <fullName evidence="1">Uncharacterized protein</fullName>
    </submittedName>
</protein>
<dbReference type="Gramene" id="ERN10968">
    <property type="protein sequence ID" value="ERN10968"/>
    <property type="gene ID" value="AMTR_s00160p00015170"/>
</dbReference>
<dbReference type="HOGENOM" id="CLU_2339610_0_0_1"/>
<keyword evidence="2" id="KW-1185">Reference proteome</keyword>